<dbReference type="AlphaFoldDB" id="A0A1M4S3Q3"/>
<feature type="transmembrane region" description="Helical" evidence="1">
    <location>
        <begin position="114"/>
        <end position="135"/>
    </location>
</feature>
<proteinExistence type="predicted"/>
<feature type="transmembrane region" description="Helical" evidence="1">
    <location>
        <begin position="29"/>
        <end position="54"/>
    </location>
</feature>
<protein>
    <recommendedName>
        <fullName evidence="4">Abc-2 family transporter protein</fullName>
    </recommendedName>
</protein>
<reference evidence="3" key="1">
    <citation type="submission" date="2016-09" db="EMBL/GenBank/DDBJ databases">
        <authorList>
            <person name="Strepis N."/>
        </authorList>
    </citation>
    <scope>NUCLEOTIDE SEQUENCE [LARGE SCALE GENOMIC DNA]</scope>
</reference>
<gene>
    <name evidence="2" type="ORF">ACGLYG10_3025</name>
</gene>
<dbReference type="STRING" id="1892869.ACGLYG10_3025"/>
<organism evidence="2 3">
    <name type="scientific">Actinomyces glycerinitolerans</name>
    <dbReference type="NCBI Taxonomy" id="1892869"/>
    <lineage>
        <taxon>Bacteria</taxon>
        <taxon>Bacillati</taxon>
        <taxon>Actinomycetota</taxon>
        <taxon>Actinomycetes</taxon>
        <taxon>Actinomycetales</taxon>
        <taxon>Actinomycetaceae</taxon>
        <taxon>Actinomyces</taxon>
    </lineage>
</organism>
<feature type="transmembrane region" description="Helical" evidence="1">
    <location>
        <begin position="178"/>
        <end position="195"/>
    </location>
</feature>
<dbReference type="EMBL" id="FQTT01000016">
    <property type="protein sequence ID" value="SHE26770.1"/>
    <property type="molecule type" value="Genomic_DNA"/>
</dbReference>
<feature type="transmembrane region" description="Helical" evidence="1">
    <location>
        <begin position="224"/>
        <end position="246"/>
    </location>
</feature>
<keyword evidence="1" id="KW-1133">Transmembrane helix</keyword>
<keyword evidence="1" id="KW-0812">Transmembrane</keyword>
<evidence type="ECO:0008006" key="4">
    <source>
        <dbReference type="Google" id="ProtNLM"/>
    </source>
</evidence>
<feature type="transmembrane region" description="Helical" evidence="1">
    <location>
        <begin position="66"/>
        <end position="87"/>
    </location>
</feature>
<feature type="transmembrane region" description="Helical" evidence="1">
    <location>
        <begin position="150"/>
        <end position="171"/>
    </location>
</feature>
<evidence type="ECO:0000313" key="3">
    <source>
        <dbReference type="Proteomes" id="UP000184291"/>
    </source>
</evidence>
<keyword evidence="1" id="KW-0472">Membrane</keyword>
<dbReference type="Proteomes" id="UP000184291">
    <property type="component" value="Unassembled WGS sequence"/>
</dbReference>
<dbReference type="RefSeq" id="WP_073333803.1">
    <property type="nucleotide sequence ID" value="NZ_FQTT01000016.1"/>
</dbReference>
<keyword evidence="3" id="KW-1185">Reference proteome</keyword>
<dbReference type="OrthoDB" id="3388084at2"/>
<evidence type="ECO:0000256" key="1">
    <source>
        <dbReference type="SAM" id="Phobius"/>
    </source>
</evidence>
<sequence length="250" mass="26069">MNATRPLPIRLRDIVAGEVTKLVTSPYTLIMVMVATCANLALAVVAASGVGFYTQPDQTEPVSVSSFGMVMFAPVYAFLALPVYAAASEYRGEQIRMTLLAVPNRRALMAGKTAGMLAVVAVATAIAVIPARLIIDIPADLGVSGALLDIARWAAVYLLMSAIAFGLAGLLRSAIATLGILIAVPVVVGTGILQWPQVLRLLPDQAALSLLGTPGYDVTALPPAVAAATLVIWAGLCLTAYALALWRRDT</sequence>
<accession>A0A1M4S3Q3</accession>
<evidence type="ECO:0000313" key="2">
    <source>
        <dbReference type="EMBL" id="SHE26770.1"/>
    </source>
</evidence>
<name>A0A1M4S3Q3_9ACTO</name>